<proteinExistence type="predicted"/>
<feature type="transmembrane region" description="Helical" evidence="1">
    <location>
        <begin position="7"/>
        <end position="24"/>
    </location>
</feature>
<accession>A0A1V0U2I9</accession>
<protein>
    <submittedName>
        <fullName evidence="2">Uncharacterized protein</fullName>
    </submittedName>
</protein>
<dbReference type="KEGG" id="sgv:B1H19_12925"/>
<dbReference type="AlphaFoldDB" id="A0A1V0U2I9"/>
<reference evidence="2 3" key="1">
    <citation type="submission" date="2017-04" db="EMBL/GenBank/DDBJ databases">
        <title>Complete Genome Sequence of Streptomyces gilvosporeus F607, a Capable Producer of Natamycin.</title>
        <authorList>
            <person name="Zong G."/>
            <person name="Zhong C."/>
            <person name="Fu J."/>
            <person name="Qin R."/>
            <person name="Cao G."/>
        </authorList>
    </citation>
    <scope>NUCLEOTIDE SEQUENCE [LARGE SCALE GENOMIC DNA]</scope>
    <source>
        <strain evidence="2 3">F607</strain>
    </source>
</reference>
<evidence type="ECO:0000256" key="1">
    <source>
        <dbReference type="SAM" id="Phobius"/>
    </source>
</evidence>
<feature type="transmembrane region" description="Helical" evidence="1">
    <location>
        <begin position="36"/>
        <end position="58"/>
    </location>
</feature>
<feature type="transmembrane region" description="Helical" evidence="1">
    <location>
        <begin position="79"/>
        <end position="100"/>
    </location>
</feature>
<feature type="transmembrane region" description="Helical" evidence="1">
    <location>
        <begin position="106"/>
        <end position="124"/>
    </location>
</feature>
<name>A0A1V0U2I9_9ACTN</name>
<gene>
    <name evidence="2" type="ORF">B1H19_12925</name>
</gene>
<sequence>MTSRELYSAVYGTVLASALLAALQRDGDQYTPYYDAVWVLVTATTAALAHGYANHMATHRKETPGHRWQGLLRHLWEEWPLVAAALPTVALLLASGAFGWPEGPSTLVGLGVDAAMLFGLGVLAARRSGYGRGGAVLVGAADLALGVLIASANAVIK</sequence>
<keyword evidence="1" id="KW-0472">Membrane</keyword>
<dbReference type="OrthoDB" id="4333668at2"/>
<keyword evidence="1" id="KW-1133">Transmembrane helix</keyword>
<evidence type="ECO:0000313" key="2">
    <source>
        <dbReference type="EMBL" id="ARF59396.1"/>
    </source>
</evidence>
<dbReference type="Proteomes" id="UP000192726">
    <property type="component" value="Chromosome"/>
</dbReference>
<keyword evidence="3" id="KW-1185">Reference proteome</keyword>
<dbReference type="STRING" id="553510.B1H19_12925"/>
<dbReference type="EMBL" id="CP020569">
    <property type="protein sequence ID" value="ARF59396.1"/>
    <property type="molecule type" value="Genomic_DNA"/>
</dbReference>
<feature type="transmembrane region" description="Helical" evidence="1">
    <location>
        <begin position="136"/>
        <end position="156"/>
    </location>
</feature>
<keyword evidence="1" id="KW-0812">Transmembrane</keyword>
<evidence type="ECO:0000313" key="3">
    <source>
        <dbReference type="Proteomes" id="UP000192726"/>
    </source>
</evidence>
<organism evidence="2 3">
    <name type="scientific">Streptomyces gilvosporeus</name>
    <dbReference type="NCBI Taxonomy" id="553510"/>
    <lineage>
        <taxon>Bacteria</taxon>
        <taxon>Bacillati</taxon>
        <taxon>Actinomycetota</taxon>
        <taxon>Actinomycetes</taxon>
        <taxon>Kitasatosporales</taxon>
        <taxon>Streptomycetaceae</taxon>
        <taxon>Streptomyces</taxon>
    </lineage>
</organism>